<protein>
    <submittedName>
        <fullName evidence="2">Ribosomal-protein-alanine N-acetyltransferase</fullName>
    </submittedName>
</protein>
<proteinExistence type="predicted"/>
<dbReference type="Pfam" id="PF13302">
    <property type="entry name" value="Acetyltransf_3"/>
    <property type="match status" value="1"/>
</dbReference>
<dbReference type="PANTHER" id="PTHR43792:SF9">
    <property type="entry name" value="RIBOSOMAL-PROTEIN-ALANINE ACETYLTRANSFERASE"/>
    <property type="match status" value="1"/>
</dbReference>
<dbReference type="STRING" id="930129.SAMN05216352_11012"/>
<dbReference type="AlphaFoldDB" id="A0A1G8MEJ7"/>
<keyword evidence="3" id="KW-1185">Reference proteome</keyword>
<evidence type="ECO:0000313" key="3">
    <source>
        <dbReference type="Proteomes" id="UP000199017"/>
    </source>
</evidence>
<organism evidence="2 3">
    <name type="scientific">Alteribacillus bidgolensis</name>
    <dbReference type="NCBI Taxonomy" id="930129"/>
    <lineage>
        <taxon>Bacteria</taxon>
        <taxon>Bacillati</taxon>
        <taxon>Bacillota</taxon>
        <taxon>Bacilli</taxon>
        <taxon>Bacillales</taxon>
        <taxon>Bacillaceae</taxon>
        <taxon>Alteribacillus</taxon>
    </lineage>
</organism>
<dbReference type="InterPro" id="IPR000182">
    <property type="entry name" value="GNAT_dom"/>
</dbReference>
<dbReference type="GO" id="GO:0005737">
    <property type="term" value="C:cytoplasm"/>
    <property type="evidence" value="ECO:0007669"/>
    <property type="project" value="TreeGrafter"/>
</dbReference>
<dbReference type="InterPro" id="IPR051531">
    <property type="entry name" value="N-acetyltransferase"/>
</dbReference>
<reference evidence="2 3" key="1">
    <citation type="submission" date="2016-10" db="EMBL/GenBank/DDBJ databases">
        <authorList>
            <person name="de Groot N.N."/>
        </authorList>
    </citation>
    <scope>NUCLEOTIDE SEQUENCE [LARGE SCALE GENOMIC DNA]</scope>
    <source>
        <strain evidence="3">P4B,CCM 7963,CECT 7998,DSM 25260,IBRC-M 10614,KCTC 13821</strain>
    </source>
</reference>
<dbReference type="SUPFAM" id="SSF55729">
    <property type="entry name" value="Acyl-CoA N-acyltransferases (Nat)"/>
    <property type="match status" value="1"/>
</dbReference>
<feature type="domain" description="N-acetyltransferase" evidence="1">
    <location>
        <begin position="9"/>
        <end position="105"/>
    </location>
</feature>
<dbReference type="EMBL" id="FNDU01000010">
    <property type="protein sequence ID" value="SDI66341.1"/>
    <property type="molecule type" value="Genomic_DNA"/>
</dbReference>
<dbReference type="Proteomes" id="UP000199017">
    <property type="component" value="Unassembled WGS sequence"/>
</dbReference>
<gene>
    <name evidence="2" type="ORF">SAMN05216352_11012</name>
</gene>
<evidence type="ECO:0000313" key="2">
    <source>
        <dbReference type="EMBL" id="SDI66341.1"/>
    </source>
</evidence>
<keyword evidence="2" id="KW-0808">Transferase</keyword>
<dbReference type="InterPro" id="IPR016181">
    <property type="entry name" value="Acyl_CoA_acyltransferase"/>
</dbReference>
<dbReference type="PANTHER" id="PTHR43792">
    <property type="entry name" value="GNAT FAMILY, PUTATIVE (AFU_ORTHOLOGUE AFUA_3G00765)-RELATED-RELATED"/>
    <property type="match status" value="1"/>
</dbReference>
<dbReference type="Gene3D" id="3.40.630.30">
    <property type="match status" value="1"/>
</dbReference>
<evidence type="ECO:0000259" key="1">
    <source>
        <dbReference type="Pfam" id="PF13302"/>
    </source>
</evidence>
<accession>A0A1G8MEJ7</accession>
<name>A0A1G8MEJ7_9BACI</name>
<dbReference type="GO" id="GO:0008999">
    <property type="term" value="F:protein-N-terminal-alanine acetyltransferase activity"/>
    <property type="evidence" value="ECO:0007669"/>
    <property type="project" value="TreeGrafter"/>
</dbReference>
<sequence length="124" mass="14937">MNTELQSERLILRQMKISDAPTLYNYWSDPHVTEFMNIKTFQDVEQAKEMIRFLNELASKNRAIRYSILLKKTNQIIGTCGYNYFDFENARAEIAYDLGRRFWEKVMPQKLFLPYYMMDLMILI</sequence>